<dbReference type="GO" id="GO:0071555">
    <property type="term" value="P:cell wall organization"/>
    <property type="evidence" value="ECO:0007669"/>
    <property type="project" value="UniProtKB-KW"/>
</dbReference>
<comment type="catalytic activity">
    <reaction evidence="1 9 10">
        <text>D-alanyl-D-alanine + H2O = 2 D-alanine</text>
        <dbReference type="Rhea" id="RHEA:20661"/>
        <dbReference type="ChEBI" id="CHEBI:15377"/>
        <dbReference type="ChEBI" id="CHEBI:57416"/>
        <dbReference type="ChEBI" id="CHEBI:57822"/>
        <dbReference type="EC" id="3.4.13.22"/>
    </reaction>
</comment>
<keyword evidence="4 9" id="KW-0378">Hydrolase</keyword>
<feature type="active site" description="Proton donor/acceptor" evidence="9">
    <location>
        <position position="202"/>
    </location>
</feature>
<comment type="similarity">
    <text evidence="9 10">Belongs to the peptidase M15D family.</text>
</comment>
<dbReference type="GO" id="GO:0008270">
    <property type="term" value="F:zinc ion binding"/>
    <property type="evidence" value="ECO:0007669"/>
    <property type="project" value="UniProtKB-UniRule"/>
</dbReference>
<dbReference type="Pfam" id="PF01427">
    <property type="entry name" value="Peptidase_M15"/>
    <property type="match status" value="1"/>
</dbReference>
<gene>
    <name evidence="11" type="ORF">H9Y05_03315</name>
</gene>
<dbReference type="AlphaFoldDB" id="A0A8J6PDM2"/>
<dbReference type="SUPFAM" id="SSF55166">
    <property type="entry name" value="Hedgehog/DD-peptidase"/>
    <property type="match status" value="1"/>
</dbReference>
<keyword evidence="2 9" id="KW-0645">Protease</keyword>
<feature type="binding site" evidence="9">
    <location>
        <position position="205"/>
    </location>
    <ligand>
        <name>Zn(2+)</name>
        <dbReference type="ChEBI" id="CHEBI:29105"/>
        <note>catalytic</note>
    </ligand>
</feature>
<protein>
    <recommendedName>
        <fullName evidence="9 10">D-alanyl-D-alanine dipeptidase</fullName>
        <shortName evidence="9 10">D-Ala-D-Ala dipeptidase</shortName>
        <ecNumber evidence="9 10">3.4.13.22</ecNumber>
    </recommendedName>
</protein>
<evidence type="ECO:0000313" key="11">
    <source>
        <dbReference type="EMBL" id="MBC9811495.1"/>
    </source>
</evidence>
<evidence type="ECO:0000313" key="12">
    <source>
        <dbReference type="Proteomes" id="UP000652681"/>
    </source>
</evidence>
<keyword evidence="5 9" id="KW-0862">Zinc</keyword>
<evidence type="ECO:0000256" key="9">
    <source>
        <dbReference type="HAMAP-Rule" id="MF_01924"/>
    </source>
</evidence>
<evidence type="ECO:0000256" key="10">
    <source>
        <dbReference type="PIRNR" id="PIRNR026671"/>
    </source>
</evidence>
<feature type="site" description="Transition state stabilizer" evidence="9">
    <location>
        <position position="98"/>
    </location>
</feature>
<comment type="caution">
    <text evidence="11">The sequence shown here is derived from an EMBL/GenBank/DDBJ whole genome shotgun (WGS) entry which is preliminary data.</text>
</comment>
<dbReference type="EMBL" id="JACVEL010000002">
    <property type="protein sequence ID" value="MBC9811495.1"/>
    <property type="molecule type" value="Genomic_DNA"/>
</dbReference>
<evidence type="ECO:0000256" key="1">
    <source>
        <dbReference type="ARBA" id="ARBA00001362"/>
    </source>
</evidence>
<dbReference type="Gene3D" id="3.30.1380.10">
    <property type="match status" value="1"/>
</dbReference>
<reference evidence="11" key="1">
    <citation type="submission" date="2020-09" db="EMBL/GenBank/DDBJ databases">
        <title>Taishania pollutisoli gen. nov., sp. nov., Isolated from Tetrabromobisphenol A-Contaminated Soil.</title>
        <authorList>
            <person name="Chen Q."/>
        </authorList>
    </citation>
    <scope>NUCLEOTIDE SEQUENCE</scope>
    <source>
        <strain evidence="11">CZZ-1</strain>
    </source>
</reference>
<proteinExistence type="inferred from homology"/>
<feature type="binding site" evidence="9">
    <location>
        <position position="138"/>
    </location>
    <ligand>
        <name>Zn(2+)</name>
        <dbReference type="ChEBI" id="CHEBI:29105"/>
        <note>catalytic</note>
    </ligand>
</feature>
<dbReference type="PANTHER" id="PTHR43126:SF2">
    <property type="entry name" value="D-ALANYL-D-ALANINE DIPEPTIDASE"/>
    <property type="match status" value="1"/>
</dbReference>
<dbReference type="Proteomes" id="UP000652681">
    <property type="component" value="Unassembled WGS sequence"/>
</dbReference>
<dbReference type="PIRSF" id="PIRSF026671">
    <property type="entry name" value="AA_dipeptidase"/>
    <property type="match status" value="1"/>
</dbReference>
<dbReference type="RefSeq" id="WP_216713507.1">
    <property type="nucleotide sequence ID" value="NZ_JACVEL010000002.1"/>
</dbReference>
<comment type="function">
    <text evidence="9 10">Catalyzes hydrolysis of the D-alanyl-D-alanine dipeptide.</text>
</comment>
<feature type="binding site" evidence="9">
    <location>
        <position position="131"/>
    </location>
    <ligand>
        <name>Zn(2+)</name>
        <dbReference type="ChEBI" id="CHEBI:29105"/>
        <note>catalytic</note>
    </ligand>
</feature>
<keyword evidence="3 9" id="KW-0479">Metal-binding</keyword>
<sequence>MPRDVSDDFPTENSPGVNVNCTDAVFMSLNLVDVQSVDSTILVDLKYASDDNFMQRQLYFTITKLYLQKDVAQRLAACQQYLQSIHPGYRLLVYDGVRPVEVQQRMWDALDTIPVAQRGKFVSNPKNHSVHNYGAAVDVTIVDEYKQPLDMGAGYDDIRKIAYPSMENEFLASGELQPHQVENRKLLRKVMRNQGFINIPSEWWHFNAYSRNEVKRRYKVVEKEPDCE</sequence>
<evidence type="ECO:0000256" key="2">
    <source>
        <dbReference type="ARBA" id="ARBA00022670"/>
    </source>
</evidence>
<dbReference type="GO" id="GO:0160237">
    <property type="term" value="F:D-Ala-D-Ala dipeptidase activity"/>
    <property type="evidence" value="ECO:0007669"/>
    <property type="project" value="UniProtKB-EC"/>
</dbReference>
<dbReference type="PANTHER" id="PTHR43126">
    <property type="entry name" value="D-ALANYL-D-ALANINE DIPEPTIDASE"/>
    <property type="match status" value="1"/>
</dbReference>
<accession>A0A8J6PDM2</accession>
<evidence type="ECO:0000256" key="6">
    <source>
        <dbReference type="ARBA" id="ARBA00022997"/>
    </source>
</evidence>
<dbReference type="GO" id="GO:0008237">
    <property type="term" value="F:metallopeptidase activity"/>
    <property type="evidence" value="ECO:0007669"/>
    <property type="project" value="UniProtKB-KW"/>
</dbReference>
<dbReference type="InterPro" id="IPR000755">
    <property type="entry name" value="A_A_dipeptidase"/>
</dbReference>
<keyword evidence="6 9" id="KW-0224">Dipeptidase</keyword>
<comment type="cofactor">
    <cofactor evidence="9">
        <name>Zn(2+)</name>
        <dbReference type="ChEBI" id="CHEBI:29105"/>
    </cofactor>
    <text evidence="9">Binds 1 zinc ion per subunit.</text>
</comment>
<dbReference type="HAMAP" id="MF_01924">
    <property type="entry name" value="A_A_dipeptidase"/>
    <property type="match status" value="1"/>
</dbReference>
<evidence type="ECO:0000256" key="7">
    <source>
        <dbReference type="ARBA" id="ARBA00023049"/>
    </source>
</evidence>
<keyword evidence="12" id="KW-1185">Reference proteome</keyword>
<dbReference type="InterPro" id="IPR009045">
    <property type="entry name" value="Zn_M74/Hedgehog-like"/>
</dbReference>
<evidence type="ECO:0000256" key="8">
    <source>
        <dbReference type="ARBA" id="ARBA00023316"/>
    </source>
</evidence>
<organism evidence="11 12">
    <name type="scientific">Taishania pollutisoli</name>
    <dbReference type="NCBI Taxonomy" id="2766479"/>
    <lineage>
        <taxon>Bacteria</taxon>
        <taxon>Pseudomonadati</taxon>
        <taxon>Bacteroidota</taxon>
        <taxon>Flavobacteriia</taxon>
        <taxon>Flavobacteriales</taxon>
        <taxon>Crocinitomicaceae</taxon>
        <taxon>Taishania</taxon>
    </lineage>
</organism>
<dbReference type="GO" id="GO:0006508">
    <property type="term" value="P:proteolysis"/>
    <property type="evidence" value="ECO:0007669"/>
    <property type="project" value="UniProtKB-KW"/>
</dbReference>
<evidence type="ECO:0000256" key="4">
    <source>
        <dbReference type="ARBA" id="ARBA00022801"/>
    </source>
</evidence>
<name>A0A8J6PDM2_9FLAO</name>
<keyword evidence="7 9" id="KW-0482">Metalloprotease</keyword>
<keyword evidence="8 10" id="KW-0961">Cell wall biogenesis/degradation</keyword>
<evidence type="ECO:0000256" key="5">
    <source>
        <dbReference type="ARBA" id="ARBA00022833"/>
    </source>
</evidence>
<evidence type="ECO:0000256" key="3">
    <source>
        <dbReference type="ARBA" id="ARBA00022723"/>
    </source>
</evidence>
<dbReference type="EC" id="3.4.13.22" evidence="9 10"/>
<dbReference type="CDD" id="cd14840">
    <property type="entry name" value="D-Ala-D-Ala_dipeptidase_Aad"/>
    <property type="match status" value="1"/>
</dbReference>